<accession>A0A0G1MD46</accession>
<evidence type="ECO:0000313" key="2">
    <source>
        <dbReference type="Proteomes" id="UP000034354"/>
    </source>
</evidence>
<reference evidence="1 2" key="1">
    <citation type="journal article" date="2015" name="Nature">
        <title>rRNA introns, odd ribosomes, and small enigmatic genomes across a large radiation of phyla.</title>
        <authorList>
            <person name="Brown C.T."/>
            <person name="Hug L.A."/>
            <person name="Thomas B.C."/>
            <person name="Sharon I."/>
            <person name="Castelle C.J."/>
            <person name="Singh A."/>
            <person name="Wilkins M.J."/>
            <person name="Williams K.H."/>
            <person name="Banfield J.F."/>
        </authorList>
    </citation>
    <scope>NUCLEOTIDE SEQUENCE [LARGE SCALE GENOMIC DNA]</scope>
</reference>
<dbReference type="EMBL" id="LCKW01000056">
    <property type="protein sequence ID" value="KKU06211.1"/>
    <property type="molecule type" value="Genomic_DNA"/>
</dbReference>
<organism evidence="1 2">
    <name type="scientific">Candidatus Uhrbacteria bacterium GW2011_GWE2_45_35</name>
    <dbReference type="NCBI Taxonomy" id="1618993"/>
    <lineage>
        <taxon>Bacteria</taxon>
        <taxon>Candidatus Uhriibacteriota</taxon>
    </lineage>
</organism>
<evidence type="ECO:0000313" key="1">
    <source>
        <dbReference type="EMBL" id="KKU06211.1"/>
    </source>
</evidence>
<name>A0A0G1MD46_9BACT</name>
<sequence>MSARDGLVFLVRVIGRAGVAGGRGDTGQAVAELTGGVAAGDGREAVGQGSGRAAGVGGRDGAKSVFFGETASSPDFCHGIGERDSVSTCHGSLLEGIAEVVQG</sequence>
<proteinExistence type="predicted"/>
<gene>
    <name evidence="1" type="ORF">UX09_C0056G0004</name>
</gene>
<dbReference type="AlphaFoldDB" id="A0A0G1MD46"/>
<dbReference type="Proteomes" id="UP000034354">
    <property type="component" value="Unassembled WGS sequence"/>
</dbReference>
<comment type="caution">
    <text evidence="1">The sequence shown here is derived from an EMBL/GenBank/DDBJ whole genome shotgun (WGS) entry which is preliminary data.</text>
</comment>
<protein>
    <submittedName>
        <fullName evidence="1">Uncharacterized protein</fullName>
    </submittedName>
</protein>